<feature type="non-terminal residue" evidence="1">
    <location>
        <position position="71"/>
    </location>
</feature>
<keyword evidence="2" id="KW-1185">Reference proteome</keyword>
<evidence type="ECO:0000313" key="2">
    <source>
        <dbReference type="Proteomes" id="UP000053820"/>
    </source>
</evidence>
<gene>
    <name evidence="1" type="ORF">HYDPIDRAFT_115042</name>
</gene>
<evidence type="ECO:0000313" key="1">
    <source>
        <dbReference type="EMBL" id="KIJ62173.1"/>
    </source>
</evidence>
<sequence length="71" mass="7821">TKVSPVKRKLRGTCQWLTALVIPPYSPSPHLGINPLPLHLPCCRTLPALLWMMQDALGRVTSVSLSRISTC</sequence>
<organism evidence="1 2">
    <name type="scientific">Hydnomerulius pinastri MD-312</name>
    <dbReference type="NCBI Taxonomy" id="994086"/>
    <lineage>
        <taxon>Eukaryota</taxon>
        <taxon>Fungi</taxon>
        <taxon>Dikarya</taxon>
        <taxon>Basidiomycota</taxon>
        <taxon>Agaricomycotina</taxon>
        <taxon>Agaricomycetes</taxon>
        <taxon>Agaricomycetidae</taxon>
        <taxon>Boletales</taxon>
        <taxon>Boletales incertae sedis</taxon>
        <taxon>Leucogyrophana</taxon>
    </lineage>
</organism>
<feature type="non-terminal residue" evidence="1">
    <location>
        <position position="1"/>
    </location>
</feature>
<dbReference type="HOGENOM" id="CLU_2746932_0_0_1"/>
<accession>A0A0C9W601</accession>
<name>A0A0C9W601_9AGAM</name>
<proteinExistence type="predicted"/>
<dbReference type="AlphaFoldDB" id="A0A0C9W601"/>
<reference evidence="1 2" key="1">
    <citation type="submission" date="2014-04" db="EMBL/GenBank/DDBJ databases">
        <title>Evolutionary Origins and Diversification of the Mycorrhizal Mutualists.</title>
        <authorList>
            <consortium name="DOE Joint Genome Institute"/>
            <consortium name="Mycorrhizal Genomics Consortium"/>
            <person name="Kohler A."/>
            <person name="Kuo A."/>
            <person name="Nagy L.G."/>
            <person name="Floudas D."/>
            <person name="Copeland A."/>
            <person name="Barry K.W."/>
            <person name="Cichocki N."/>
            <person name="Veneault-Fourrey C."/>
            <person name="LaButti K."/>
            <person name="Lindquist E.A."/>
            <person name="Lipzen A."/>
            <person name="Lundell T."/>
            <person name="Morin E."/>
            <person name="Murat C."/>
            <person name="Riley R."/>
            <person name="Ohm R."/>
            <person name="Sun H."/>
            <person name="Tunlid A."/>
            <person name="Henrissat B."/>
            <person name="Grigoriev I.V."/>
            <person name="Hibbett D.S."/>
            <person name="Martin F."/>
        </authorList>
    </citation>
    <scope>NUCLEOTIDE SEQUENCE [LARGE SCALE GENOMIC DNA]</scope>
    <source>
        <strain evidence="1 2">MD-312</strain>
    </source>
</reference>
<dbReference type="Proteomes" id="UP000053820">
    <property type="component" value="Unassembled WGS sequence"/>
</dbReference>
<dbReference type="EMBL" id="KN839857">
    <property type="protein sequence ID" value="KIJ62173.1"/>
    <property type="molecule type" value="Genomic_DNA"/>
</dbReference>
<protein>
    <submittedName>
        <fullName evidence="1">Uncharacterized protein</fullName>
    </submittedName>
</protein>